<keyword evidence="2" id="KW-1185">Reference proteome</keyword>
<dbReference type="EMBL" id="JABBFR010000003">
    <property type="protein sequence ID" value="MBT0723446.1"/>
    <property type="molecule type" value="Genomic_DNA"/>
</dbReference>
<evidence type="ECO:0000313" key="1">
    <source>
        <dbReference type="EMBL" id="MBT0723446.1"/>
    </source>
</evidence>
<sequence>MLFQKGAVGYQHWLQDLAVLIWLISIMSSAHAAVGPQFSAIRLWPSTLYTRLTFESATLPHYRYFILKSPRGW</sequence>
<evidence type="ECO:0008006" key="3">
    <source>
        <dbReference type="Google" id="ProtNLM"/>
    </source>
</evidence>
<accession>A0ABS5STP0</accession>
<dbReference type="RefSeq" id="WP_214236150.1">
    <property type="nucleotide sequence ID" value="NZ_JABBFR010000003.1"/>
</dbReference>
<reference evidence="1 2" key="1">
    <citation type="submission" date="2020-04" db="EMBL/GenBank/DDBJ databases">
        <title>Genome sequencing of Rosenbergiella species.</title>
        <authorList>
            <person name="Alvarez-Perez S."/>
            <person name="Lievens B."/>
        </authorList>
    </citation>
    <scope>NUCLEOTIDE SEQUENCE [LARGE SCALE GENOMIC DNA]</scope>
    <source>
        <strain evidence="1 2">S61</strain>
    </source>
</reference>
<organism evidence="1 2">
    <name type="scientific">Rosenbergiella gaditana</name>
    <dbReference type="NCBI Taxonomy" id="2726987"/>
    <lineage>
        <taxon>Bacteria</taxon>
        <taxon>Pseudomonadati</taxon>
        <taxon>Pseudomonadota</taxon>
        <taxon>Gammaproteobacteria</taxon>
        <taxon>Enterobacterales</taxon>
        <taxon>Erwiniaceae</taxon>
        <taxon>Rosenbergiella</taxon>
    </lineage>
</organism>
<comment type="caution">
    <text evidence="1">The sequence shown here is derived from an EMBL/GenBank/DDBJ whole genome shotgun (WGS) entry which is preliminary data.</text>
</comment>
<proteinExistence type="predicted"/>
<protein>
    <recommendedName>
        <fullName evidence="3">Secreted protein</fullName>
    </recommendedName>
</protein>
<gene>
    <name evidence="1" type="ORF">HH682_03095</name>
</gene>
<dbReference type="Proteomes" id="UP000790096">
    <property type="component" value="Unassembled WGS sequence"/>
</dbReference>
<evidence type="ECO:0000313" key="2">
    <source>
        <dbReference type="Proteomes" id="UP000790096"/>
    </source>
</evidence>
<name>A0ABS5STP0_9GAMM</name>